<comment type="caution">
    <text evidence="7">The sequence shown here is derived from an EMBL/GenBank/DDBJ whole genome shotgun (WGS) entry which is preliminary data.</text>
</comment>
<feature type="compositionally biased region" description="Basic residues" evidence="4">
    <location>
        <begin position="809"/>
        <end position="819"/>
    </location>
</feature>
<feature type="compositionally biased region" description="Low complexity" evidence="4">
    <location>
        <begin position="1"/>
        <end position="12"/>
    </location>
</feature>
<feature type="domain" description="HTH myb-type" evidence="6">
    <location>
        <begin position="97"/>
        <end position="156"/>
    </location>
</feature>
<sequence>MTTTASTAVTLTQDSTSSPLPKFKAPSVETFSFKAPLLPASSVAAAGSSKQRRVSLALPSSPRVVPTSAWTFRDDTGLEEKKGKLRKIVTDGDEESHERKLRKKWSQEETQMLVDGCNRHGVGNWKTILSDPTLKFDNRSPVDLKDRFRTYFPDAYKQHYPNARTHLSTKIRSTLPDGSSLFEKTRSKKRRPFTEEEDRALKAGYEKHGTVWATIVKDPIFQEQNRRSTDLRDRFRNAFPELYQAAGYKPRTAVKKKIAPTVSSTAATAASTPVFTSGPSTPATSPKKQLIRAATDDQLAMSTTGPVRMQTRRRRRNTSQGIFRGGTKSVPQSNAPSEDEMSSGGEDDDGVVKPMRVTRSISNSLSSSNLLGWGHKPSPSSFSSFSSSPVTSTTATDDEVDNVAEVVTDMMDTSVGEYGYDFAVPQNSNGDGDPGNSHGGLTTMIGKSAWGTQDWFSPNPRLDNSTNHPTGGNTSSSSTFMEGGVGNLSPSSPFSTFSSPPSFSLQTLNSLNSDLLNPMSNGLHNFNFAGNNDSNEHNGHGVFDRYDLVPPTASNLFHSYSHSHTNSFSSSSSYTPYAFSSDIGLGDDYDSRSAFSDEWASSGVGGGAMSSSMSMDGGIGIGGPSGRGFTHHSDYAGDLIFSARTHQPVQPFAQQGLGLGLSGMGMPDIPQSSGIHPLQLHTHTPVLSALPGIDEIELTGITLEDSVMTESSPDLDVGIMDMSSPPSSASNTQQDMLLQQRQSQQIPDATIRRRNPHPRSQSVVSESRLLRPLAFEDLVDINLRNHNDDEDDDDEQHLTPPATPITRPRPLRGSRRISRRVGGAGGQYNSIPTHGRSVSVPPVDRPGSDSPDLPHHANSQPELNRLSSSSLNYQLGPSSSMDIMDHSPSSTRQQETPASTIGGLSTPAAAAQIPLPNPPTFASLFLATQGEDLYNLPFLDLHYYGGNQSSGPNISGGEMVPAILDSETGSSRQALDLAQSVRSVSATTGTGNTFTLAGRRMMLDKEGSTIEGNSNVTKAGAGILSVTLFMRVNMSYLKVSGTQFVDGAGAPVVLLGAGLGGWMMMENFISGFPGCEFHIREALAEAIGVEKASLFFEKFLDNFFAEADAKFFKSLSLNCVRIAINYHHFEDDMNPRVLKIDAFKQLDRVVTLCAAEEIYTIIDLHSTPGGQSGGWHADAGTHFGNFWKHKDFQDRFVWLWTQIADHYKDNIWVAGYNLMNEPADPHPHHTGLISIYDRTYAAIHDTDPNHILFLDGNTFATDFTKFPEDSATRWGSNVAFAIHDYSTFGFPNSPEAYEGTNDQKDKMKASYARKRKWMDERGLCVWNGEWGPVYGREVYDGEQTEDINRRRYMVLKDQLETYRKDSLSWSIWLYKDIGFQGMVYVSQDTPYMKHFREFLLKKHRLAVDAWGADDKYVKPIYEPIVNLIKEEVAEPNQKLYPPIWSLENRVTRISRTILVAEFLVKEWAELLIGKSDKELVDFAESFAFEKCKKREELNSILKLNALEM</sequence>
<feature type="region of interest" description="Disordered" evidence="4">
    <location>
        <begin position="720"/>
        <end position="766"/>
    </location>
</feature>
<evidence type="ECO:0000256" key="4">
    <source>
        <dbReference type="SAM" id="MobiDB-lite"/>
    </source>
</evidence>
<gene>
    <name evidence="7" type="ORF">LENED_006671</name>
</gene>
<reference evidence="7 8" key="2">
    <citation type="submission" date="2017-02" db="EMBL/GenBank/DDBJ databases">
        <title>A genome survey and senescence transcriptome analysis in Lentinula edodes.</title>
        <authorList>
            <person name="Sakamoto Y."/>
            <person name="Nakade K."/>
            <person name="Sato S."/>
            <person name="Yoshida Y."/>
            <person name="Miyazaki K."/>
            <person name="Natsume S."/>
            <person name="Konno N."/>
        </authorList>
    </citation>
    <scope>NUCLEOTIDE SEQUENCE [LARGE SCALE GENOMIC DNA]</scope>
    <source>
        <strain evidence="7 8">NBRC 111202</strain>
    </source>
</reference>
<dbReference type="Proteomes" id="UP000188533">
    <property type="component" value="Unassembled WGS sequence"/>
</dbReference>
<evidence type="ECO:0000256" key="3">
    <source>
        <dbReference type="ARBA" id="ARBA00023295"/>
    </source>
</evidence>
<feature type="compositionally biased region" description="Polar residues" evidence="4">
    <location>
        <begin position="857"/>
        <end position="902"/>
    </location>
</feature>
<accession>A0A1Q3ECC1</accession>
<dbReference type="InterPro" id="IPR001005">
    <property type="entry name" value="SANT/Myb"/>
</dbReference>
<dbReference type="PANTHER" id="PTHR31297">
    <property type="entry name" value="GLUCAN ENDO-1,6-BETA-GLUCOSIDASE B"/>
    <property type="match status" value="1"/>
</dbReference>
<feature type="region of interest" description="Disordered" evidence="4">
    <location>
        <begin position="1"/>
        <end position="23"/>
    </location>
</feature>
<feature type="domain" description="Myb-like" evidence="5">
    <location>
        <begin position="97"/>
        <end position="152"/>
    </location>
</feature>
<evidence type="ECO:0000313" key="7">
    <source>
        <dbReference type="EMBL" id="GAW04856.1"/>
    </source>
</evidence>
<dbReference type="SMART" id="SM00717">
    <property type="entry name" value="SANT"/>
    <property type="match status" value="2"/>
</dbReference>
<proteinExistence type="inferred from homology"/>
<dbReference type="Pfam" id="PF00249">
    <property type="entry name" value="Myb_DNA-binding"/>
    <property type="match status" value="1"/>
</dbReference>
<dbReference type="Gene3D" id="1.10.10.60">
    <property type="entry name" value="Homeodomain-like"/>
    <property type="match status" value="1"/>
</dbReference>
<dbReference type="EMBL" id="BDGU01000213">
    <property type="protein sequence ID" value="GAW04856.1"/>
    <property type="molecule type" value="Genomic_DNA"/>
</dbReference>
<organism evidence="7 8">
    <name type="scientific">Lentinula edodes</name>
    <name type="common">Shiitake mushroom</name>
    <name type="synonym">Lentinus edodes</name>
    <dbReference type="NCBI Taxonomy" id="5353"/>
    <lineage>
        <taxon>Eukaryota</taxon>
        <taxon>Fungi</taxon>
        <taxon>Dikarya</taxon>
        <taxon>Basidiomycota</taxon>
        <taxon>Agaricomycotina</taxon>
        <taxon>Agaricomycetes</taxon>
        <taxon>Agaricomycetidae</taxon>
        <taxon>Agaricales</taxon>
        <taxon>Marasmiineae</taxon>
        <taxon>Omphalotaceae</taxon>
        <taxon>Lentinula</taxon>
    </lineage>
</organism>
<feature type="region of interest" description="Disordered" evidence="4">
    <location>
        <begin position="263"/>
        <end position="352"/>
    </location>
</feature>
<dbReference type="InterPro" id="IPR009057">
    <property type="entry name" value="Homeodomain-like_sf"/>
</dbReference>
<feature type="domain" description="Myb-like" evidence="5">
    <location>
        <begin position="185"/>
        <end position="239"/>
    </location>
</feature>
<evidence type="ECO:0000256" key="2">
    <source>
        <dbReference type="ARBA" id="ARBA00022801"/>
    </source>
</evidence>
<keyword evidence="2 7" id="KW-0378">Hydrolase</keyword>
<feature type="domain" description="HTH myb-type" evidence="6">
    <location>
        <begin position="185"/>
        <end position="217"/>
    </location>
</feature>
<keyword evidence="3" id="KW-0326">Glycosidase</keyword>
<dbReference type="Gene3D" id="1.10.246.220">
    <property type="match status" value="1"/>
</dbReference>
<dbReference type="GO" id="GO:0005576">
    <property type="term" value="C:extracellular region"/>
    <property type="evidence" value="ECO:0007669"/>
    <property type="project" value="TreeGrafter"/>
</dbReference>
<feature type="compositionally biased region" description="Low complexity" evidence="4">
    <location>
        <begin position="263"/>
        <end position="277"/>
    </location>
</feature>
<feature type="region of interest" description="Disordered" evidence="4">
    <location>
        <begin position="365"/>
        <end position="401"/>
    </location>
</feature>
<evidence type="ECO:0000259" key="6">
    <source>
        <dbReference type="PROSITE" id="PS51294"/>
    </source>
</evidence>
<dbReference type="GO" id="GO:0009251">
    <property type="term" value="P:glucan catabolic process"/>
    <property type="evidence" value="ECO:0007669"/>
    <property type="project" value="TreeGrafter"/>
</dbReference>
<dbReference type="SUPFAM" id="SSF51445">
    <property type="entry name" value="(Trans)glycosidases"/>
    <property type="match status" value="1"/>
</dbReference>
<dbReference type="PROSITE" id="PS51294">
    <property type="entry name" value="HTH_MYB"/>
    <property type="match status" value="2"/>
</dbReference>
<dbReference type="Gene3D" id="3.20.20.80">
    <property type="entry name" value="Glycosidases"/>
    <property type="match status" value="1"/>
</dbReference>
<name>A0A1Q3ECC1_LENED</name>
<evidence type="ECO:0000313" key="8">
    <source>
        <dbReference type="Proteomes" id="UP000188533"/>
    </source>
</evidence>
<dbReference type="InterPro" id="IPR001547">
    <property type="entry name" value="Glyco_hydro_5"/>
</dbReference>
<protein>
    <submittedName>
        <fullName evidence="7">Glycoside hydrolase family 5 protein</fullName>
    </submittedName>
</protein>
<feature type="compositionally biased region" description="Polar residues" evidence="4">
    <location>
        <begin position="452"/>
        <end position="480"/>
    </location>
</feature>
<comment type="similarity">
    <text evidence="1">Belongs to the glycosyl hydrolase 5 (cellulase A) family.</text>
</comment>
<feature type="compositionally biased region" description="Acidic residues" evidence="4">
    <location>
        <begin position="337"/>
        <end position="349"/>
    </location>
</feature>
<feature type="compositionally biased region" description="Polar residues" evidence="4">
    <location>
        <begin position="278"/>
        <end position="287"/>
    </location>
</feature>
<dbReference type="CDD" id="cd11660">
    <property type="entry name" value="SANT_TRF"/>
    <property type="match status" value="2"/>
</dbReference>
<reference evidence="7 8" key="1">
    <citation type="submission" date="2016-08" db="EMBL/GenBank/DDBJ databases">
        <authorList>
            <consortium name="Lentinula edodes genome sequencing consortium"/>
            <person name="Sakamoto Y."/>
            <person name="Nakade K."/>
            <person name="Sato S."/>
            <person name="Yoshida Y."/>
            <person name="Miyazaki K."/>
            <person name="Natsume S."/>
            <person name="Konno N."/>
        </authorList>
    </citation>
    <scope>NUCLEOTIDE SEQUENCE [LARGE SCALE GENOMIC DNA]</scope>
    <source>
        <strain evidence="7 8">NBRC 111202</strain>
    </source>
</reference>
<dbReference type="GO" id="GO:0008422">
    <property type="term" value="F:beta-glucosidase activity"/>
    <property type="evidence" value="ECO:0007669"/>
    <property type="project" value="TreeGrafter"/>
</dbReference>
<feature type="region of interest" description="Disordered" evidence="4">
    <location>
        <begin position="452"/>
        <end position="493"/>
    </location>
</feature>
<feature type="region of interest" description="Disordered" evidence="4">
    <location>
        <begin position="785"/>
        <end position="902"/>
    </location>
</feature>
<evidence type="ECO:0000259" key="5">
    <source>
        <dbReference type="PROSITE" id="PS50090"/>
    </source>
</evidence>
<evidence type="ECO:0000256" key="1">
    <source>
        <dbReference type="ARBA" id="ARBA00005641"/>
    </source>
</evidence>
<dbReference type="GO" id="GO:0009986">
    <property type="term" value="C:cell surface"/>
    <property type="evidence" value="ECO:0007669"/>
    <property type="project" value="TreeGrafter"/>
</dbReference>
<dbReference type="InterPro" id="IPR017930">
    <property type="entry name" value="Myb_dom"/>
</dbReference>
<dbReference type="PROSITE" id="PS50090">
    <property type="entry name" value="MYB_LIKE"/>
    <property type="match status" value="2"/>
</dbReference>
<dbReference type="Pfam" id="PF00150">
    <property type="entry name" value="Cellulase"/>
    <property type="match status" value="1"/>
</dbReference>
<dbReference type="InterPro" id="IPR017853">
    <property type="entry name" value="GH"/>
</dbReference>
<dbReference type="PANTHER" id="PTHR31297:SF13">
    <property type="entry name" value="PUTATIVE-RELATED"/>
    <property type="match status" value="1"/>
</dbReference>
<feature type="compositionally biased region" description="Low complexity" evidence="4">
    <location>
        <begin position="733"/>
        <end position="745"/>
    </location>
</feature>
<dbReference type="FunFam" id="3.20.20.80:FF:000130">
    <property type="entry name" value="Endoglucanase C"/>
    <property type="match status" value="1"/>
</dbReference>
<dbReference type="InterPro" id="IPR050386">
    <property type="entry name" value="Glycosyl_hydrolase_5"/>
</dbReference>
<feature type="compositionally biased region" description="Low complexity" evidence="4">
    <location>
        <begin position="365"/>
        <end position="394"/>
    </location>
</feature>
<dbReference type="SUPFAM" id="SSF46689">
    <property type="entry name" value="Homeodomain-like"/>
    <property type="match status" value="2"/>
</dbReference>
<keyword evidence="8" id="KW-1185">Reference proteome</keyword>